<dbReference type="PANTHER" id="PTHR36168:SF1">
    <property type="entry name" value="ORC1-LIKE AAA ATPASE DOMAIN-CONTAINING PROTEIN"/>
    <property type="match status" value="1"/>
</dbReference>
<dbReference type="OMA" id="HYYLLIG"/>
<dbReference type="SUPFAM" id="SSF52540">
    <property type="entry name" value="P-loop containing nucleoside triphosphate hydrolases"/>
    <property type="match status" value="1"/>
</dbReference>
<evidence type="ECO:0000259" key="3">
    <source>
        <dbReference type="Pfam" id="PF24913"/>
    </source>
</evidence>
<dbReference type="eggNOG" id="ENOG502QTW2">
    <property type="taxonomic scope" value="Eukaryota"/>
</dbReference>
<feature type="compositionally biased region" description="Polar residues" evidence="1">
    <location>
        <begin position="19"/>
        <end position="41"/>
    </location>
</feature>
<dbReference type="OrthoDB" id="511599at2759"/>
<feature type="compositionally biased region" description="Polar residues" evidence="1">
    <location>
        <begin position="58"/>
        <end position="70"/>
    </location>
</feature>
<dbReference type="EMBL" id="HF936646">
    <property type="protein sequence ID" value="CCX17406.1"/>
    <property type="molecule type" value="Genomic_DNA"/>
</dbReference>
<evidence type="ECO:0000313" key="5">
    <source>
        <dbReference type="Proteomes" id="UP000018144"/>
    </source>
</evidence>
<dbReference type="PANTHER" id="PTHR36168">
    <property type="entry name" value="CHROMOSOME 1, WHOLE GENOME SHOTGUN SEQUENCE"/>
    <property type="match status" value="1"/>
</dbReference>
<dbReference type="Pfam" id="PF24913">
    <property type="entry name" value="WHD_AAA_fung"/>
    <property type="match status" value="1"/>
</dbReference>
<evidence type="ECO:0008006" key="6">
    <source>
        <dbReference type="Google" id="ProtNLM"/>
    </source>
</evidence>
<sequence length="601" mass="67615">MATPRAILRLPATRVAAGSTRNLLRSTQIRYKSDSGQQASPPSVGGANDYQFGPANDVQPQPSTQSVSETSKNREKDGKNGGEKSRKKDNEKEKTDWKEEAKGTGWKAFESAATTTASLSILGLAGYGYHKYYKQLVLNKIDNAFDEGDPALNLASASQGSSKDPWIHLEQQELIDRIVHGDESGHYYLLIGEKGTGKTSMLLTAMHRNAGERVSMMEAHADPEIFRLRLGKALDFEFHEDYVGSLFSIRGPRETTALLDIERAFNKLEKVALERRKKTGKPLVMIVNGMHMVHDDEMGKNLVELLQQRAEGWAAAGLVTMVFNSDDYWVYERMKQYGSRMELISVQDLTKAKALEALRVLRKRKFPHRLEEDEKIFDTVYERVGGRLAYLTKVANTENMLKQCDNINEIEKTWLLNKCWILGEGMDDDVMDQQKRASSAMMLVKALVDQDNEARASEDYDPSVGHQLPELPLHKAREVMTRADFIQEYDHDNIFTIDSRARVRADSVPMMNAFRDICEIEGFAEYLEETLGRIADIESLGRTREVTLKDLWNGGKYSIKTLDSKGRISGSVVFDVERGHKGINGDDGDGDEDEGEGEVKK</sequence>
<dbReference type="Proteomes" id="UP000018144">
    <property type="component" value="Unassembled WGS sequence"/>
</dbReference>
<dbReference type="AlphaFoldDB" id="U4LQ58"/>
<feature type="compositionally biased region" description="Basic and acidic residues" evidence="1">
    <location>
        <begin position="71"/>
        <end position="101"/>
    </location>
</feature>
<gene>
    <name evidence="4" type="ORF">PCON_04410</name>
</gene>
<dbReference type="Pfam" id="PF13191">
    <property type="entry name" value="AAA_16"/>
    <property type="match status" value="1"/>
</dbReference>
<proteinExistence type="predicted"/>
<accession>U4LQ58</accession>
<evidence type="ECO:0000313" key="4">
    <source>
        <dbReference type="EMBL" id="CCX17406.1"/>
    </source>
</evidence>
<keyword evidence="5" id="KW-1185">Reference proteome</keyword>
<evidence type="ECO:0000256" key="1">
    <source>
        <dbReference type="SAM" id="MobiDB-lite"/>
    </source>
</evidence>
<protein>
    <recommendedName>
        <fullName evidence="6">Orc1-like AAA ATPase domain-containing protein</fullName>
    </recommendedName>
</protein>
<feature type="domain" description="Orc1-like AAA ATPase" evidence="2">
    <location>
        <begin position="173"/>
        <end position="311"/>
    </location>
</feature>
<feature type="domain" description="AAA protein C-terminal winged helix" evidence="3">
    <location>
        <begin position="417"/>
        <end position="538"/>
    </location>
</feature>
<dbReference type="InterPro" id="IPR056808">
    <property type="entry name" value="HTH_AAA"/>
</dbReference>
<organism evidence="4 5">
    <name type="scientific">Pyronema omphalodes (strain CBS 100304)</name>
    <name type="common">Pyronema confluens</name>
    <dbReference type="NCBI Taxonomy" id="1076935"/>
    <lineage>
        <taxon>Eukaryota</taxon>
        <taxon>Fungi</taxon>
        <taxon>Dikarya</taxon>
        <taxon>Ascomycota</taxon>
        <taxon>Pezizomycotina</taxon>
        <taxon>Pezizomycetes</taxon>
        <taxon>Pezizales</taxon>
        <taxon>Pyronemataceae</taxon>
        <taxon>Pyronema</taxon>
    </lineage>
</organism>
<dbReference type="InterPro" id="IPR027417">
    <property type="entry name" value="P-loop_NTPase"/>
</dbReference>
<reference evidence="4 5" key="1">
    <citation type="journal article" date="2013" name="PLoS Genet.">
        <title>The genome and development-dependent transcriptomes of Pyronema confluens: a window into fungal evolution.</title>
        <authorList>
            <person name="Traeger S."/>
            <person name="Altegoer F."/>
            <person name="Freitag M."/>
            <person name="Gabaldon T."/>
            <person name="Kempken F."/>
            <person name="Kumar A."/>
            <person name="Marcet-Houben M."/>
            <person name="Poggeler S."/>
            <person name="Stajich J.E."/>
            <person name="Nowrousian M."/>
        </authorList>
    </citation>
    <scope>NUCLEOTIDE SEQUENCE [LARGE SCALE GENOMIC DNA]</scope>
    <source>
        <strain evidence="5">CBS 100304</strain>
        <tissue evidence="4">Vegetative mycelium</tissue>
    </source>
</reference>
<feature type="compositionally biased region" description="Acidic residues" evidence="1">
    <location>
        <begin position="586"/>
        <end position="601"/>
    </location>
</feature>
<feature type="region of interest" description="Disordered" evidence="1">
    <location>
        <begin position="19"/>
        <end position="101"/>
    </location>
</feature>
<evidence type="ECO:0000259" key="2">
    <source>
        <dbReference type="Pfam" id="PF13191"/>
    </source>
</evidence>
<dbReference type="STRING" id="1076935.U4LQ58"/>
<feature type="region of interest" description="Disordered" evidence="1">
    <location>
        <begin position="579"/>
        <end position="601"/>
    </location>
</feature>
<name>U4LQ58_PYROM</name>
<dbReference type="InterPro" id="IPR041664">
    <property type="entry name" value="AAA_16"/>
</dbReference>